<organism evidence="10 11">
    <name type="scientific">Agarivorans albus MKT 106</name>
    <dbReference type="NCBI Taxonomy" id="1331007"/>
    <lineage>
        <taxon>Bacteria</taxon>
        <taxon>Pseudomonadati</taxon>
        <taxon>Pseudomonadota</taxon>
        <taxon>Gammaproteobacteria</taxon>
        <taxon>Alteromonadales</taxon>
        <taxon>Alteromonadaceae</taxon>
        <taxon>Agarivorans</taxon>
    </lineage>
</organism>
<dbReference type="PANTHER" id="PTHR11705:SF143">
    <property type="entry name" value="SLL0236 PROTEIN"/>
    <property type="match status" value="1"/>
</dbReference>
<name>R9PPM3_AGAAL</name>
<dbReference type="Pfam" id="PF00246">
    <property type="entry name" value="Peptidase_M14"/>
    <property type="match status" value="1"/>
</dbReference>
<evidence type="ECO:0000313" key="10">
    <source>
        <dbReference type="EMBL" id="GAD03260.1"/>
    </source>
</evidence>
<evidence type="ECO:0000256" key="8">
    <source>
        <dbReference type="PROSITE-ProRule" id="PRU01379"/>
    </source>
</evidence>
<dbReference type="RefSeq" id="WP_016403027.1">
    <property type="nucleotide sequence ID" value="NZ_BARX01000025.1"/>
</dbReference>
<dbReference type="OrthoDB" id="9779324at2"/>
<evidence type="ECO:0000313" key="11">
    <source>
        <dbReference type="Proteomes" id="UP000014461"/>
    </source>
</evidence>
<dbReference type="GO" id="GO:0008270">
    <property type="term" value="F:zinc ion binding"/>
    <property type="evidence" value="ECO:0007669"/>
    <property type="project" value="InterPro"/>
</dbReference>
<dbReference type="GO" id="GO:0005615">
    <property type="term" value="C:extracellular space"/>
    <property type="evidence" value="ECO:0007669"/>
    <property type="project" value="TreeGrafter"/>
</dbReference>
<evidence type="ECO:0000256" key="1">
    <source>
        <dbReference type="ARBA" id="ARBA00001947"/>
    </source>
</evidence>
<evidence type="ECO:0000256" key="6">
    <source>
        <dbReference type="ARBA" id="ARBA00022833"/>
    </source>
</evidence>
<sequence>MQGQSEFPEMDQLLNILQLFPNKLKVELLCEVNSNTNDSYPVHAISLGNASIDKPGVLFVGGVHGVERIGSQVVLSFLASLLNRLDWDTQLQYLLNNCYLGFVPIVNPSGMVMQRRANANGVDLMRNSPSIATDGASFMVGGQRISPHLPWFRGKNGQAMEMENQALVKFAQTNLFPRPFSLVLDCHSGFGHSDRIWFPYANSVSQPIDDLGVVYQLRKAFFSGFPHQNYLFEPQTKHYVCHGDLWDYCYDQSLAYPGTFIPLTLEMGSWRWLKKNPLQLFNSLGLYHPMKPHRVQRVLRRHLILMEFLMDACHSWQSFLNDPQLDLDKKAAIKKWYS</sequence>
<dbReference type="GO" id="GO:0006508">
    <property type="term" value="P:proteolysis"/>
    <property type="evidence" value="ECO:0007669"/>
    <property type="project" value="UniProtKB-KW"/>
</dbReference>
<proteinExistence type="inferred from homology"/>
<accession>R9PPM3</accession>
<keyword evidence="11" id="KW-1185">Reference proteome</keyword>
<feature type="domain" description="Peptidase M14" evidence="9">
    <location>
        <begin position="1"/>
        <end position="338"/>
    </location>
</feature>
<dbReference type="PROSITE" id="PS00132">
    <property type="entry name" value="CARBOXYPEPT_ZN_1"/>
    <property type="match status" value="1"/>
</dbReference>
<comment type="caution">
    <text evidence="10">The sequence shown here is derived from an EMBL/GenBank/DDBJ whole genome shotgun (WGS) entry which is preliminary data.</text>
</comment>
<dbReference type="InterPro" id="IPR000834">
    <property type="entry name" value="Peptidase_M14"/>
</dbReference>
<protein>
    <submittedName>
        <fullName evidence="10">Zinc carboxypeptidase-related protein</fullName>
    </submittedName>
</protein>
<keyword evidence="4" id="KW-0479">Metal-binding</keyword>
<dbReference type="PANTHER" id="PTHR11705">
    <property type="entry name" value="PROTEASE FAMILY M14 CARBOXYPEPTIDASE A,B"/>
    <property type="match status" value="1"/>
</dbReference>
<keyword evidence="5" id="KW-0378">Hydrolase</keyword>
<keyword evidence="3" id="KW-0645">Protease</keyword>
<evidence type="ECO:0000256" key="4">
    <source>
        <dbReference type="ARBA" id="ARBA00022723"/>
    </source>
</evidence>
<keyword evidence="10" id="KW-0121">Carboxypeptidase</keyword>
<evidence type="ECO:0000256" key="3">
    <source>
        <dbReference type="ARBA" id="ARBA00022670"/>
    </source>
</evidence>
<dbReference type="EMBL" id="BARX01000025">
    <property type="protein sequence ID" value="GAD03260.1"/>
    <property type="molecule type" value="Genomic_DNA"/>
</dbReference>
<keyword evidence="7" id="KW-0482">Metalloprotease</keyword>
<evidence type="ECO:0000259" key="9">
    <source>
        <dbReference type="PROSITE" id="PS52035"/>
    </source>
</evidence>
<evidence type="ECO:0000256" key="7">
    <source>
        <dbReference type="ARBA" id="ARBA00023049"/>
    </source>
</evidence>
<dbReference type="Proteomes" id="UP000014461">
    <property type="component" value="Unassembled WGS sequence"/>
</dbReference>
<gene>
    <name evidence="10" type="ORF">AALB_3340</name>
</gene>
<dbReference type="PROSITE" id="PS52035">
    <property type="entry name" value="PEPTIDASE_M14"/>
    <property type="match status" value="1"/>
</dbReference>
<evidence type="ECO:0000256" key="5">
    <source>
        <dbReference type="ARBA" id="ARBA00022801"/>
    </source>
</evidence>
<dbReference type="InterPro" id="IPR057246">
    <property type="entry name" value="CARBOXYPEPT_ZN_1"/>
</dbReference>
<dbReference type="GO" id="GO:0004181">
    <property type="term" value="F:metallocarboxypeptidase activity"/>
    <property type="evidence" value="ECO:0007669"/>
    <property type="project" value="InterPro"/>
</dbReference>
<evidence type="ECO:0000256" key="2">
    <source>
        <dbReference type="ARBA" id="ARBA00005988"/>
    </source>
</evidence>
<dbReference type="STRING" id="1331007.AALB_3340"/>
<comment type="caution">
    <text evidence="8">Lacks conserved residue(s) required for the propagation of feature annotation.</text>
</comment>
<dbReference type="Gene3D" id="3.40.630.10">
    <property type="entry name" value="Zn peptidases"/>
    <property type="match status" value="1"/>
</dbReference>
<comment type="similarity">
    <text evidence="2 8">Belongs to the peptidase M14 family.</text>
</comment>
<dbReference type="SUPFAM" id="SSF53187">
    <property type="entry name" value="Zn-dependent exopeptidases"/>
    <property type="match status" value="1"/>
</dbReference>
<dbReference type="AlphaFoldDB" id="R9PPM3"/>
<reference evidence="10" key="1">
    <citation type="journal article" date="2013" name="Genome Announc.">
        <title>Draft Genome Sequence of Agarivorans albus Strain MKT 106T, an Agarolytic Marine Bacterium.</title>
        <authorList>
            <person name="Yasuike M."/>
            <person name="Nakamura Y."/>
            <person name="Kai W."/>
            <person name="Fujiwara A."/>
            <person name="Fukui Y."/>
            <person name="Satomi M."/>
            <person name="Sano M."/>
        </authorList>
    </citation>
    <scope>NUCLEOTIDE SEQUENCE [LARGE SCALE GENOMIC DNA]</scope>
</reference>
<comment type="cofactor">
    <cofactor evidence="1">
        <name>Zn(2+)</name>
        <dbReference type="ChEBI" id="CHEBI:29105"/>
    </cofactor>
</comment>
<keyword evidence="6" id="KW-0862">Zinc</keyword>